<dbReference type="SUPFAM" id="SSF47384">
    <property type="entry name" value="Homodimeric domain of signal transducing histidine kinase"/>
    <property type="match status" value="1"/>
</dbReference>
<dbReference type="SUPFAM" id="SSF52172">
    <property type="entry name" value="CheY-like"/>
    <property type="match status" value="1"/>
</dbReference>
<evidence type="ECO:0000256" key="3">
    <source>
        <dbReference type="ARBA" id="ARBA00012438"/>
    </source>
</evidence>
<dbReference type="PROSITE" id="PS50894">
    <property type="entry name" value="HPT"/>
    <property type="match status" value="1"/>
</dbReference>
<keyword evidence="4" id="KW-1003">Cell membrane</keyword>
<dbReference type="InterPro" id="IPR003661">
    <property type="entry name" value="HisK_dim/P_dom"/>
</dbReference>
<evidence type="ECO:0000256" key="17">
    <source>
        <dbReference type="SAM" id="Phobius"/>
    </source>
</evidence>
<dbReference type="InterPro" id="IPR003594">
    <property type="entry name" value="HATPase_dom"/>
</dbReference>
<keyword evidence="13 17" id="KW-0472">Membrane</keyword>
<keyword evidence="10" id="KW-0547">Nucleotide-binding</keyword>
<evidence type="ECO:0000256" key="10">
    <source>
        <dbReference type="ARBA" id="ARBA00022840"/>
    </source>
</evidence>
<evidence type="ECO:0000256" key="12">
    <source>
        <dbReference type="ARBA" id="ARBA00023012"/>
    </source>
</evidence>
<keyword evidence="5" id="KW-0997">Cell inner membrane</keyword>
<feature type="transmembrane region" description="Helical" evidence="17">
    <location>
        <begin position="523"/>
        <end position="543"/>
    </location>
</feature>
<feature type="chain" id="PRO_5045385897" description="histidine kinase" evidence="18">
    <location>
        <begin position="25"/>
        <end position="1052"/>
    </location>
</feature>
<evidence type="ECO:0000259" key="20">
    <source>
        <dbReference type="PROSITE" id="PS50110"/>
    </source>
</evidence>
<feature type="domain" description="Response regulatory" evidence="20">
    <location>
        <begin position="813"/>
        <end position="930"/>
    </location>
</feature>
<dbReference type="Gene3D" id="3.40.190.10">
    <property type="entry name" value="Periplasmic binding protein-like II"/>
    <property type="match status" value="4"/>
</dbReference>
<sequence>MESTAIARLLLLLLLLLLSAPAAAAWRPVSSMPLPQELMIPGGEMLSWQGKTLRVGVLQASSAPWNMFVGKDLYGINADYLVALGNLTGARFTISSYPTNSALLNALRQGKEDLAFGIPRQAIADDLYATRPWFSTPLRIYRSRQNHRPVMFNSQEARIAVSASTLQQVNPDFAHRHRWETYSSDLQALYTLFNRQNDYVVADETSAGFLLSQLQQGQIYQIASTLDPGELSLYAVTPQAALRDALNQAIRQLPVEVINGIQGRWSMQLPRYSDTNTLHLTALEKTWLQQHPQIVYSALTDNYPWSYRSASGEARGYSIDLLNAIGQSTGLRFTPLWVNNPQQARERVAAGQAQIELVQPLTGSNEMESSTLPVWRALWGVYVGTISPAVTRWQDLQGKRVGIRRGDLAQQLLPAGLTVQPFDDGPALYNALANGQLDAVVDNVLSARWLIQSRYGEAVRFAFAASDVAWPIAMGVSSQQPLLRAILDKGLQQIPSDTQQRMREAWSNENQPAGAESGVMRPLIQVLLIAALAAIVLLLALLARRWRQQRQEARQRLQLEQEREAAEQANRMKSQFLASVSHELRTPMQAILGLLELELAHQPQASGLALIHSSATSLMTLLNDLQDHARIENNTFSLQPAPLDLQQWLDDLARFWLPLMRRDGPRFSVKALSSLPRRVLIDGGRLQQIATNLISNAVKFTADGTISLTLNATEQQLTLCVIDSGSGIPADEQARLFEPWYQTPSGRARSVQGSGLGLSICREIARRMGGDIVLRSQPGAGTQVTVTLPLTLSAQAPLVTASDAARPNLQHLKVAVVDDHPTNLLVIQQQLNWLGADVQVFAEGRALLRVAETTRFDVILLDYNMPRPNGPTVARILRRRERRAVTRTRLIYCSADAQLRQQPEAWRTADEVMLKPVSLNALRTALTHQAHQPSSGTPDELERQLWQLANQDATYLPRIIATLRQTLQEDSDAIQQALDQQAWTQLEKHAHRMKGSWLLLGIDEGERLCQRLGAQAQARQDCRETSHLLLLLTRDLLSRLETYDASSFAHGT</sequence>
<dbReference type="Proteomes" id="UP001056635">
    <property type="component" value="Chromosome"/>
</dbReference>
<evidence type="ECO:0000256" key="5">
    <source>
        <dbReference type="ARBA" id="ARBA00022519"/>
    </source>
</evidence>
<keyword evidence="18" id="KW-0732">Signal</keyword>
<dbReference type="InterPro" id="IPR001638">
    <property type="entry name" value="Solute-binding_3/MltF_N"/>
</dbReference>
<dbReference type="Pfam" id="PF02518">
    <property type="entry name" value="HATPase_c"/>
    <property type="match status" value="1"/>
</dbReference>
<reference evidence="22" key="1">
    <citation type="submission" date="2021-09" db="EMBL/GenBank/DDBJ databases">
        <title>First case of bloodstream infection caused by Mixta hanseatica sp. nov., a member of the Erwiniaceae family.</title>
        <authorList>
            <person name="Both A."/>
            <person name="Huang J."/>
            <person name="Wenzel P."/>
            <person name="Aepfelbacher M."/>
            <person name="Rohde H."/>
            <person name="Christner M."/>
            <person name="Hentschke M."/>
        </authorList>
    </citation>
    <scope>NUCLEOTIDE SEQUENCE</scope>
    <source>
        <strain evidence="22">X22927</strain>
    </source>
</reference>
<dbReference type="PANTHER" id="PTHR43047">
    <property type="entry name" value="TWO-COMPONENT HISTIDINE PROTEIN KINASE"/>
    <property type="match status" value="1"/>
</dbReference>
<feature type="signal peptide" evidence="18">
    <location>
        <begin position="1"/>
        <end position="24"/>
    </location>
</feature>
<dbReference type="Gene3D" id="3.40.50.2300">
    <property type="match status" value="1"/>
</dbReference>
<evidence type="ECO:0000256" key="8">
    <source>
        <dbReference type="ARBA" id="ARBA00022692"/>
    </source>
</evidence>
<dbReference type="Pfam" id="PF01627">
    <property type="entry name" value="Hpt"/>
    <property type="match status" value="1"/>
</dbReference>
<feature type="coiled-coil region" evidence="16">
    <location>
        <begin position="543"/>
        <end position="572"/>
    </location>
</feature>
<dbReference type="SMART" id="SM00387">
    <property type="entry name" value="HATPase_c"/>
    <property type="match status" value="1"/>
</dbReference>
<evidence type="ECO:0000256" key="2">
    <source>
        <dbReference type="ARBA" id="ARBA00004429"/>
    </source>
</evidence>
<organism evidence="22 23">
    <name type="scientific">Mixta hanseatica</name>
    <dbReference type="NCBI Taxonomy" id="2872648"/>
    <lineage>
        <taxon>Bacteria</taxon>
        <taxon>Pseudomonadati</taxon>
        <taxon>Pseudomonadota</taxon>
        <taxon>Gammaproteobacteria</taxon>
        <taxon>Enterobacterales</taxon>
        <taxon>Erwiniaceae</taxon>
        <taxon>Mixta</taxon>
    </lineage>
</organism>
<evidence type="ECO:0000259" key="19">
    <source>
        <dbReference type="PROSITE" id="PS50109"/>
    </source>
</evidence>
<dbReference type="SMART" id="SM00062">
    <property type="entry name" value="PBPb"/>
    <property type="match status" value="1"/>
</dbReference>
<dbReference type="SMART" id="SM00388">
    <property type="entry name" value="HisKA"/>
    <property type="match status" value="1"/>
</dbReference>
<dbReference type="Gene3D" id="1.20.120.160">
    <property type="entry name" value="HPT domain"/>
    <property type="match status" value="1"/>
</dbReference>
<evidence type="ECO:0000259" key="21">
    <source>
        <dbReference type="PROSITE" id="PS50894"/>
    </source>
</evidence>
<keyword evidence="23" id="KW-1185">Reference proteome</keyword>
<feature type="modified residue" description="Phosphohistidine" evidence="14">
    <location>
        <position position="991"/>
    </location>
</feature>
<dbReference type="InterPro" id="IPR036890">
    <property type="entry name" value="HATPase_C_sf"/>
</dbReference>
<dbReference type="CDD" id="cd16922">
    <property type="entry name" value="HATPase_EvgS-ArcB-TorS-like"/>
    <property type="match status" value="1"/>
</dbReference>
<comment type="catalytic activity">
    <reaction evidence="1">
        <text>ATP + protein L-histidine = ADP + protein N-phospho-L-histidine.</text>
        <dbReference type="EC" id="2.7.13.3"/>
    </reaction>
</comment>
<feature type="domain" description="HPt" evidence="21">
    <location>
        <begin position="952"/>
        <end position="1043"/>
    </location>
</feature>
<dbReference type="InterPro" id="IPR005467">
    <property type="entry name" value="His_kinase_dom"/>
</dbReference>
<protein>
    <recommendedName>
        <fullName evidence="3">histidine kinase</fullName>
        <ecNumber evidence="3">2.7.13.3</ecNumber>
    </recommendedName>
</protein>
<dbReference type="PRINTS" id="PR00344">
    <property type="entry name" value="BCTRLSENSOR"/>
</dbReference>
<keyword evidence="16" id="KW-0175">Coiled coil</keyword>
<dbReference type="InterPro" id="IPR036641">
    <property type="entry name" value="HPT_dom_sf"/>
</dbReference>
<dbReference type="Pfam" id="PF00072">
    <property type="entry name" value="Response_reg"/>
    <property type="match status" value="1"/>
</dbReference>
<dbReference type="EMBL" id="CP082904">
    <property type="protein sequence ID" value="UQY45398.1"/>
    <property type="molecule type" value="Genomic_DNA"/>
</dbReference>
<dbReference type="PROSITE" id="PS50110">
    <property type="entry name" value="RESPONSE_REGULATORY"/>
    <property type="match status" value="1"/>
</dbReference>
<dbReference type="SUPFAM" id="SSF53850">
    <property type="entry name" value="Periplasmic binding protein-like II"/>
    <property type="match status" value="2"/>
</dbReference>
<evidence type="ECO:0000256" key="15">
    <source>
        <dbReference type="PROSITE-ProRule" id="PRU00169"/>
    </source>
</evidence>
<keyword evidence="9" id="KW-0418">Kinase</keyword>
<name>A0ABY4RDG1_9GAMM</name>
<comment type="subcellular location">
    <subcellularLocation>
        <location evidence="2">Cell inner membrane</location>
        <topology evidence="2">Multi-pass membrane protein</topology>
    </subcellularLocation>
</comment>
<dbReference type="InterPro" id="IPR004358">
    <property type="entry name" value="Sig_transdc_His_kin-like_C"/>
</dbReference>
<dbReference type="InterPro" id="IPR011006">
    <property type="entry name" value="CheY-like_superfamily"/>
</dbReference>
<dbReference type="InterPro" id="IPR008207">
    <property type="entry name" value="Sig_transdc_His_kin_Hpt_dom"/>
</dbReference>
<dbReference type="Pfam" id="PF00512">
    <property type="entry name" value="HisKA"/>
    <property type="match status" value="1"/>
</dbReference>
<feature type="modified residue" description="4-aspartylphosphate" evidence="15">
    <location>
        <position position="862"/>
    </location>
</feature>
<dbReference type="InterPro" id="IPR001789">
    <property type="entry name" value="Sig_transdc_resp-reg_receiver"/>
</dbReference>
<keyword evidence="10" id="KW-0067">ATP-binding</keyword>
<proteinExistence type="predicted"/>
<evidence type="ECO:0000256" key="1">
    <source>
        <dbReference type="ARBA" id="ARBA00000085"/>
    </source>
</evidence>
<evidence type="ECO:0000256" key="16">
    <source>
        <dbReference type="SAM" id="Coils"/>
    </source>
</evidence>
<dbReference type="PANTHER" id="PTHR43047:SF78">
    <property type="entry name" value="SENSORY_REGULATORY PROTEIN RPFC"/>
    <property type="match status" value="1"/>
</dbReference>
<dbReference type="Gene3D" id="1.10.287.130">
    <property type="match status" value="1"/>
</dbReference>
<evidence type="ECO:0000256" key="18">
    <source>
        <dbReference type="SAM" id="SignalP"/>
    </source>
</evidence>
<feature type="domain" description="Histidine kinase" evidence="19">
    <location>
        <begin position="579"/>
        <end position="792"/>
    </location>
</feature>
<dbReference type="SMART" id="SM00448">
    <property type="entry name" value="REC"/>
    <property type="match status" value="1"/>
</dbReference>
<evidence type="ECO:0000256" key="11">
    <source>
        <dbReference type="ARBA" id="ARBA00022989"/>
    </source>
</evidence>
<keyword evidence="11 17" id="KW-1133">Transmembrane helix</keyword>
<dbReference type="RefSeq" id="WP_249893958.1">
    <property type="nucleotide sequence ID" value="NZ_CP082904.1"/>
</dbReference>
<dbReference type="SUPFAM" id="SSF47226">
    <property type="entry name" value="Histidine-containing phosphotransfer domain, HPT domain"/>
    <property type="match status" value="1"/>
</dbReference>
<evidence type="ECO:0000256" key="14">
    <source>
        <dbReference type="PROSITE-ProRule" id="PRU00110"/>
    </source>
</evidence>
<keyword evidence="8 17" id="KW-0812">Transmembrane</keyword>
<keyword evidence="12" id="KW-0902">Two-component regulatory system</keyword>
<evidence type="ECO:0000256" key="13">
    <source>
        <dbReference type="ARBA" id="ARBA00023136"/>
    </source>
</evidence>
<evidence type="ECO:0000256" key="6">
    <source>
        <dbReference type="ARBA" id="ARBA00022553"/>
    </source>
</evidence>
<keyword evidence="6 15" id="KW-0597">Phosphoprotein</keyword>
<dbReference type="InterPro" id="IPR036097">
    <property type="entry name" value="HisK_dim/P_sf"/>
</dbReference>
<accession>A0ABY4RDG1</accession>
<evidence type="ECO:0000256" key="4">
    <source>
        <dbReference type="ARBA" id="ARBA00022475"/>
    </source>
</evidence>
<dbReference type="CDD" id="cd00082">
    <property type="entry name" value="HisKA"/>
    <property type="match status" value="1"/>
</dbReference>
<dbReference type="SUPFAM" id="SSF55874">
    <property type="entry name" value="ATPase domain of HSP90 chaperone/DNA topoisomerase II/histidine kinase"/>
    <property type="match status" value="1"/>
</dbReference>
<evidence type="ECO:0000313" key="22">
    <source>
        <dbReference type="EMBL" id="UQY45398.1"/>
    </source>
</evidence>
<dbReference type="PROSITE" id="PS50109">
    <property type="entry name" value="HIS_KIN"/>
    <property type="match status" value="1"/>
</dbReference>
<gene>
    <name evidence="22" type="ORF">K6958_06980</name>
</gene>
<evidence type="ECO:0000256" key="9">
    <source>
        <dbReference type="ARBA" id="ARBA00022777"/>
    </source>
</evidence>
<evidence type="ECO:0000256" key="7">
    <source>
        <dbReference type="ARBA" id="ARBA00022679"/>
    </source>
</evidence>
<dbReference type="EC" id="2.7.13.3" evidence="3"/>
<dbReference type="Gene3D" id="3.30.565.10">
    <property type="entry name" value="Histidine kinase-like ATPase, C-terminal domain"/>
    <property type="match status" value="1"/>
</dbReference>
<evidence type="ECO:0000313" key="23">
    <source>
        <dbReference type="Proteomes" id="UP001056635"/>
    </source>
</evidence>
<keyword evidence="7" id="KW-0808">Transferase</keyword>